<name>D8SCG0_SELML</name>
<feature type="domain" description="DUF4057" evidence="2">
    <location>
        <begin position="48"/>
        <end position="131"/>
    </location>
</feature>
<dbReference type="PANTHER" id="PTHR31132:SF13">
    <property type="entry name" value="N-LYSINE METHYLTRANSFERASE"/>
    <property type="match status" value="1"/>
</dbReference>
<feature type="compositionally biased region" description="Basic and acidic residues" evidence="1">
    <location>
        <begin position="270"/>
        <end position="280"/>
    </location>
</feature>
<feature type="compositionally biased region" description="Polar residues" evidence="1">
    <location>
        <begin position="67"/>
        <end position="84"/>
    </location>
</feature>
<dbReference type="Gramene" id="EFJ17848">
    <property type="protein sequence ID" value="EFJ17848"/>
    <property type="gene ID" value="SELMODRAFT_420581"/>
</dbReference>
<feature type="compositionally biased region" description="Polar residues" evidence="1">
    <location>
        <begin position="131"/>
        <end position="140"/>
    </location>
</feature>
<dbReference type="Pfam" id="PF13266">
    <property type="entry name" value="DUF4057"/>
    <property type="match status" value="2"/>
</dbReference>
<protein>
    <recommendedName>
        <fullName evidence="2">DUF4057 domain-containing protein</fullName>
    </recommendedName>
</protein>
<keyword evidence="4" id="KW-1185">Reference proteome</keyword>
<organism evidence="4">
    <name type="scientific">Selaginella moellendorffii</name>
    <name type="common">Spikemoss</name>
    <dbReference type="NCBI Taxonomy" id="88036"/>
    <lineage>
        <taxon>Eukaryota</taxon>
        <taxon>Viridiplantae</taxon>
        <taxon>Streptophyta</taxon>
        <taxon>Embryophyta</taxon>
        <taxon>Tracheophyta</taxon>
        <taxon>Lycopodiopsida</taxon>
        <taxon>Selaginellales</taxon>
        <taxon>Selaginellaceae</taxon>
        <taxon>Selaginella</taxon>
    </lineage>
</organism>
<evidence type="ECO:0000256" key="1">
    <source>
        <dbReference type="SAM" id="MobiDB-lite"/>
    </source>
</evidence>
<feature type="domain" description="DUF4057" evidence="2">
    <location>
        <begin position="138"/>
        <end position="207"/>
    </location>
</feature>
<dbReference type="InParanoid" id="D8SCG0"/>
<feature type="region of interest" description="Disordered" evidence="1">
    <location>
        <begin position="1"/>
        <end position="206"/>
    </location>
</feature>
<dbReference type="AlphaFoldDB" id="D8SCG0"/>
<dbReference type="Proteomes" id="UP000001514">
    <property type="component" value="Unassembled WGS sequence"/>
</dbReference>
<feature type="compositionally biased region" description="Basic and acidic residues" evidence="1">
    <location>
        <begin position="162"/>
        <end position="186"/>
    </location>
</feature>
<dbReference type="EMBL" id="GL377612">
    <property type="protein sequence ID" value="EFJ17848.1"/>
    <property type="molecule type" value="Genomic_DNA"/>
</dbReference>
<dbReference type="HOGENOM" id="CLU_742706_0_0_1"/>
<evidence type="ECO:0000313" key="3">
    <source>
        <dbReference type="EMBL" id="EFJ17848.1"/>
    </source>
</evidence>
<accession>D8SCG0</accession>
<proteinExistence type="predicted"/>
<dbReference type="InterPro" id="IPR025131">
    <property type="entry name" value="DUF4057"/>
</dbReference>
<evidence type="ECO:0000259" key="2">
    <source>
        <dbReference type="Pfam" id="PF13266"/>
    </source>
</evidence>
<gene>
    <name evidence="3" type="ORF">SELMODRAFT_420581</name>
</gene>
<evidence type="ECO:0000313" key="4">
    <source>
        <dbReference type="Proteomes" id="UP000001514"/>
    </source>
</evidence>
<dbReference type="KEGG" id="smo:SELMODRAFT_420581"/>
<dbReference type="PANTHER" id="PTHR31132">
    <property type="entry name" value="N-LYSINE METHYLTRANSFERASE"/>
    <property type="match status" value="1"/>
</dbReference>
<sequence>MSAIEKRGSQGKSDLLSWSDGADASSDRATPVRFSATNDSKGFAAANDQSCTDPPVSRSAIRILQPSGGSQISFGEGDNSFQKKASSHAEVAKQRELSGTQETFEEQPRRPMSNAKAKEMCGSNIFGPPTSEYSSQGQRTHNQKAAEMTGNDIFKKGGYGTHVEKSLSDAKRREMIGSDIFSEEKPPPSQQSVSNRIRKPPGGPSTIVLDVVARIKQLRGSNPVQHDENATPEGLNKIPDVYADKHLREAKVKELSGTHDFYNRGSNNKENNDGTDKMMSNDDNSSTTEKNEATAQRLVRPLTPDIRRSEKLHSNAKRQEIAGNYDLLNFSPSRHDNADYIKYPSERPASSAKLRELSGSYAFGDCFTDQLYEKIP</sequence>
<feature type="region of interest" description="Disordered" evidence="1">
    <location>
        <begin position="258"/>
        <end position="294"/>
    </location>
</feature>
<reference evidence="3 4" key="1">
    <citation type="journal article" date="2011" name="Science">
        <title>The Selaginella genome identifies genetic changes associated with the evolution of vascular plants.</title>
        <authorList>
            <person name="Banks J.A."/>
            <person name="Nishiyama T."/>
            <person name="Hasebe M."/>
            <person name="Bowman J.L."/>
            <person name="Gribskov M."/>
            <person name="dePamphilis C."/>
            <person name="Albert V.A."/>
            <person name="Aono N."/>
            <person name="Aoyama T."/>
            <person name="Ambrose B.A."/>
            <person name="Ashton N.W."/>
            <person name="Axtell M.J."/>
            <person name="Barker E."/>
            <person name="Barker M.S."/>
            <person name="Bennetzen J.L."/>
            <person name="Bonawitz N.D."/>
            <person name="Chapple C."/>
            <person name="Cheng C."/>
            <person name="Correa L.G."/>
            <person name="Dacre M."/>
            <person name="DeBarry J."/>
            <person name="Dreyer I."/>
            <person name="Elias M."/>
            <person name="Engstrom E.M."/>
            <person name="Estelle M."/>
            <person name="Feng L."/>
            <person name="Finet C."/>
            <person name="Floyd S.K."/>
            <person name="Frommer W.B."/>
            <person name="Fujita T."/>
            <person name="Gramzow L."/>
            <person name="Gutensohn M."/>
            <person name="Harholt J."/>
            <person name="Hattori M."/>
            <person name="Heyl A."/>
            <person name="Hirai T."/>
            <person name="Hiwatashi Y."/>
            <person name="Ishikawa M."/>
            <person name="Iwata M."/>
            <person name="Karol K.G."/>
            <person name="Koehler B."/>
            <person name="Kolukisaoglu U."/>
            <person name="Kubo M."/>
            <person name="Kurata T."/>
            <person name="Lalonde S."/>
            <person name="Li K."/>
            <person name="Li Y."/>
            <person name="Litt A."/>
            <person name="Lyons E."/>
            <person name="Manning G."/>
            <person name="Maruyama T."/>
            <person name="Michael T.P."/>
            <person name="Mikami K."/>
            <person name="Miyazaki S."/>
            <person name="Morinaga S."/>
            <person name="Murata T."/>
            <person name="Mueller-Roeber B."/>
            <person name="Nelson D.R."/>
            <person name="Obara M."/>
            <person name="Oguri Y."/>
            <person name="Olmstead R.G."/>
            <person name="Onodera N."/>
            <person name="Petersen B.L."/>
            <person name="Pils B."/>
            <person name="Prigge M."/>
            <person name="Rensing S.A."/>
            <person name="Riano-Pachon D.M."/>
            <person name="Roberts A.W."/>
            <person name="Sato Y."/>
            <person name="Scheller H.V."/>
            <person name="Schulz B."/>
            <person name="Schulz C."/>
            <person name="Shakirov E.V."/>
            <person name="Shibagaki N."/>
            <person name="Shinohara N."/>
            <person name="Shippen D.E."/>
            <person name="Soerensen I."/>
            <person name="Sotooka R."/>
            <person name="Sugimoto N."/>
            <person name="Sugita M."/>
            <person name="Sumikawa N."/>
            <person name="Tanurdzic M."/>
            <person name="Theissen G."/>
            <person name="Ulvskov P."/>
            <person name="Wakazuki S."/>
            <person name="Weng J.K."/>
            <person name="Willats W.W."/>
            <person name="Wipf D."/>
            <person name="Wolf P.G."/>
            <person name="Yang L."/>
            <person name="Zimmer A.D."/>
            <person name="Zhu Q."/>
            <person name="Mitros T."/>
            <person name="Hellsten U."/>
            <person name="Loque D."/>
            <person name="Otillar R."/>
            <person name="Salamov A."/>
            <person name="Schmutz J."/>
            <person name="Shapiro H."/>
            <person name="Lindquist E."/>
            <person name="Lucas S."/>
            <person name="Rokhsar D."/>
            <person name="Grigoriev I.V."/>
        </authorList>
    </citation>
    <scope>NUCLEOTIDE SEQUENCE [LARGE SCALE GENOMIC DNA]</scope>
</reference>